<dbReference type="Proteomes" id="UP000257109">
    <property type="component" value="Unassembled WGS sequence"/>
</dbReference>
<reference evidence="3" key="1">
    <citation type="submission" date="2018-05" db="EMBL/GenBank/DDBJ databases">
        <title>Draft genome of Mucuna pruriens seed.</title>
        <authorList>
            <person name="Nnadi N.E."/>
            <person name="Vos R."/>
            <person name="Hasami M.H."/>
            <person name="Devisetty U.K."/>
            <person name="Aguiy J.C."/>
        </authorList>
    </citation>
    <scope>NUCLEOTIDE SEQUENCE [LARGE SCALE GENOMIC DNA]</scope>
    <source>
        <strain evidence="3">JCA_2017</strain>
    </source>
</reference>
<keyword evidence="4" id="KW-1185">Reference proteome</keyword>
<feature type="domain" description="Reverse transcriptase" evidence="2">
    <location>
        <begin position="114"/>
        <end position="181"/>
    </location>
</feature>
<evidence type="ECO:0000259" key="2">
    <source>
        <dbReference type="Pfam" id="PF00078"/>
    </source>
</evidence>
<gene>
    <name evidence="3" type="ORF">CR513_54712</name>
</gene>
<name>A0A371EKD7_MUCPR</name>
<evidence type="ECO:0000313" key="4">
    <source>
        <dbReference type="Proteomes" id="UP000257109"/>
    </source>
</evidence>
<dbReference type="InterPro" id="IPR000477">
    <property type="entry name" value="RT_dom"/>
</dbReference>
<dbReference type="AlphaFoldDB" id="A0A371EKD7"/>
<dbReference type="OrthoDB" id="1745495at2759"/>
<comment type="caution">
    <text evidence="3">The sequence shown here is derived from an EMBL/GenBank/DDBJ whole genome shotgun (WGS) entry which is preliminary data.</text>
</comment>
<proteinExistence type="predicted"/>
<dbReference type="CDD" id="cd01647">
    <property type="entry name" value="RT_LTR"/>
    <property type="match status" value="1"/>
</dbReference>
<dbReference type="PANTHER" id="PTHR24559">
    <property type="entry name" value="TRANSPOSON TY3-I GAG-POL POLYPROTEIN"/>
    <property type="match status" value="1"/>
</dbReference>
<feature type="coiled-coil region" evidence="1">
    <location>
        <begin position="132"/>
        <end position="162"/>
    </location>
</feature>
<protein>
    <recommendedName>
        <fullName evidence="2">Reverse transcriptase domain-containing protein</fullName>
    </recommendedName>
</protein>
<dbReference type="PANTHER" id="PTHR24559:SF457">
    <property type="entry name" value="RNA-DIRECTED DNA POLYMERASE HOMOLOG"/>
    <property type="match status" value="1"/>
</dbReference>
<dbReference type="InterPro" id="IPR043502">
    <property type="entry name" value="DNA/RNA_pol_sf"/>
</dbReference>
<sequence length="225" mass="26066">MRPEVALKIKEEVEKQWNAGFLAVANYPQWVANIVPVPKKDGKVQMCVDYRDLNRASPKDNFPLLHIDVLVDNTAQHAFFSFMDGFSGYNQIMMLPEDQEKTTFITLWGTFCYKAMVTLFHDMMHKEIEVYVEDMIAKSKTLEQHIEDLQKLFMRLRKYKLRLNPTKCTFGVKTDKLLGFVVNEDGIEVDLDKVKAIREMPVPKLESEVRDSLDESTSYLDSSLS</sequence>
<organism evidence="3 4">
    <name type="scientific">Mucuna pruriens</name>
    <name type="common">Velvet bean</name>
    <name type="synonym">Dolichos pruriens</name>
    <dbReference type="NCBI Taxonomy" id="157652"/>
    <lineage>
        <taxon>Eukaryota</taxon>
        <taxon>Viridiplantae</taxon>
        <taxon>Streptophyta</taxon>
        <taxon>Embryophyta</taxon>
        <taxon>Tracheophyta</taxon>
        <taxon>Spermatophyta</taxon>
        <taxon>Magnoliopsida</taxon>
        <taxon>eudicotyledons</taxon>
        <taxon>Gunneridae</taxon>
        <taxon>Pentapetalae</taxon>
        <taxon>rosids</taxon>
        <taxon>fabids</taxon>
        <taxon>Fabales</taxon>
        <taxon>Fabaceae</taxon>
        <taxon>Papilionoideae</taxon>
        <taxon>50 kb inversion clade</taxon>
        <taxon>NPAAA clade</taxon>
        <taxon>indigoferoid/millettioid clade</taxon>
        <taxon>Phaseoleae</taxon>
        <taxon>Mucuna</taxon>
    </lineage>
</organism>
<dbReference type="Pfam" id="PF00078">
    <property type="entry name" value="RVT_1"/>
    <property type="match status" value="1"/>
</dbReference>
<keyword evidence="1" id="KW-0175">Coiled coil</keyword>
<dbReference type="SUPFAM" id="SSF56672">
    <property type="entry name" value="DNA/RNA polymerases"/>
    <property type="match status" value="1"/>
</dbReference>
<dbReference type="Gene3D" id="3.10.10.10">
    <property type="entry name" value="HIV Type 1 Reverse Transcriptase, subunit A, domain 1"/>
    <property type="match status" value="1"/>
</dbReference>
<dbReference type="EMBL" id="QJKJ01013412">
    <property type="protein sequence ID" value="RDX66508.1"/>
    <property type="molecule type" value="Genomic_DNA"/>
</dbReference>
<evidence type="ECO:0000313" key="3">
    <source>
        <dbReference type="EMBL" id="RDX66508.1"/>
    </source>
</evidence>
<evidence type="ECO:0000256" key="1">
    <source>
        <dbReference type="SAM" id="Coils"/>
    </source>
</evidence>
<dbReference type="InterPro" id="IPR053134">
    <property type="entry name" value="RNA-dir_DNA_polymerase"/>
</dbReference>
<dbReference type="Gene3D" id="3.30.70.270">
    <property type="match status" value="1"/>
</dbReference>
<feature type="non-terminal residue" evidence="3">
    <location>
        <position position="1"/>
    </location>
</feature>
<dbReference type="InterPro" id="IPR043128">
    <property type="entry name" value="Rev_trsase/Diguanyl_cyclase"/>
</dbReference>
<accession>A0A371EKD7</accession>